<comment type="pathway">
    <text evidence="2">Protein modification; protein ubiquitination.</text>
</comment>
<dbReference type="InterPro" id="IPR017907">
    <property type="entry name" value="Znf_RING_CS"/>
</dbReference>
<evidence type="ECO:0000256" key="17">
    <source>
        <dbReference type="ARBA" id="ARBA00034523"/>
    </source>
</evidence>
<sequence length="327" mass="37445">MSLRFQDKFMKKENSLKLTKEAHLPLLIQVHSMVLVRISRASQFDAAQMDQASILMLKEQLKKVFSMMPDVSLTYEPELMACLLFCVWRFSIWMDKPTPGNASRNLCYRNEPAFQSLLNLGKVKTGLEAPPLSTFQKIGFLLLTVGVPYCWARLQTIGHLAQGSLAKFLRFSDKLYKISSLANLMLFLNTGRYLTLVDRLLRARLVYQKPNRVQVVSSEFFNRQLVWQELSELLLFVLPHLKRVQTWLQLKWGYASTIHEKEGACALCGADPITIPYVASPCGHVYCYYCLTTGCQVHRSFHCVRCNREITSMRRLKTATEASATSN</sequence>
<keyword evidence="5" id="KW-0808">Transferase</keyword>
<dbReference type="PANTHER" id="PTHR48178:SF1">
    <property type="entry name" value="PEROXISOME BIOGENESIS FACTOR 2"/>
    <property type="match status" value="1"/>
</dbReference>
<dbReference type="InterPro" id="IPR013083">
    <property type="entry name" value="Znf_RING/FYVE/PHD"/>
</dbReference>
<evidence type="ECO:0000313" key="20">
    <source>
        <dbReference type="EMBL" id="KAH7299867.1"/>
    </source>
</evidence>
<keyword evidence="8 18" id="KW-0863">Zinc-finger</keyword>
<comment type="caution">
    <text evidence="20">The sequence shown here is derived from an EMBL/GenBank/DDBJ whole genome shotgun (WGS) entry which is preliminary data.</text>
</comment>
<evidence type="ECO:0000256" key="16">
    <source>
        <dbReference type="ARBA" id="ARBA00034438"/>
    </source>
</evidence>
<evidence type="ECO:0000256" key="10">
    <source>
        <dbReference type="ARBA" id="ARBA00022833"/>
    </source>
</evidence>
<evidence type="ECO:0000256" key="13">
    <source>
        <dbReference type="ARBA" id="ARBA00023136"/>
    </source>
</evidence>
<keyword evidence="14" id="KW-0576">Peroxisome</keyword>
<evidence type="ECO:0000256" key="1">
    <source>
        <dbReference type="ARBA" id="ARBA00004585"/>
    </source>
</evidence>
<accession>A0A8T2RW81</accession>
<dbReference type="PROSITE" id="PS00518">
    <property type="entry name" value="ZF_RING_1"/>
    <property type="match status" value="1"/>
</dbReference>
<protein>
    <recommendedName>
        <fullName evidence="17">RING-type E3 ubiquitin transferase (cysteine targeting)</fullName>
        <ecNumber evidence="17">2.3.2.36</ecNumber>
    </recommendedName>
    <alternativeName>
        <fullName evidence="15">Peroxin-2</fullName>
    </alternativeName>
</protein>
<dbReference type="GO" id="GO:0005778">
    <property type="term" value="C:peroxisomal membrane"/>
    <property type="evidence" value="ECO:0007669"/>
    <property type="project" value="UniProtKB-SubCell"/>
</dbReference>
<evidence type="ECO:0000259" key="19">
    <source>
        <dbReference type="PROSITE" id="PS50089"/>
    </source>
</evidence>
<keyword evidence="11" id="KW-0653">Protein transport</keyword>
<organism evidence="20 21">
    <name type="scientific">Ceratopteris richardii</name>
    <name type="common">Triangle waterfern</name>
    <dbReference type="NCBI Taxonomy" id="49495"/>
    <lineage>
        <taxon>Eukaryota</taxon>
        <taxon>Viridiplantae</taxon>
        <taxon>Streptophyta</taxon>
        <taxon>Embryophyta</taxon>
        <taxon>Tracheophyta</taxon>
        <taxon>Polypodiopsida</taxon>
        <taxon>Polypodiidae</taxon>
        <taxon>Polypodiales</taxon>
        <taxon>Pteridineae</taxon>
        <taxon>Pteridaceae</taxon>
        <taxon>Parkerioideae</taxon>
        <taxon>Ceratopteris</taxon>
    </lineage>
</organism>
<dbReference type="GO" id="GO:0016558">
    <property type="term" value="P:protein import into peroxisome matrix"/>
    <property type="evidence" value="ECO:0007669"/>
    <property type="project" value="InterPro"/>
</dbReference>
<evidence type="ECO:0000256" key="6">
    <source>
        <dbReference type="ARBA" id="ARBA00022692"/>
    </source>
</evidence>
<evidence type="ECO:0000256" key="9">
    <source>
        <dbReference type="ARBA" id="ARBA00022786"/>
    </source>
</evidence>
<keyword evidence="7" id="KW-0479">Metal-binding</keyword>
<comment type="subcellular location">
    <subcellularLocation>
        <location evidence="1">Peroxisome membrane</location>
        <topology evidence="1">Multi-pass membrane protein</topology>
    </subcellularLocation>
</comment>
<dbReference type="OrthoDB" id="1701437at2759"/>
<evidence type="ECO:0000256" key="7">
    <source>
        <dbReference type="ARBA" id="ARBA00022723"/>
    </source>
</evidence>
<dbReference type="InterPro" id="IPR006845">
    <property type="entry name" value="Pex_N"/>
</dbReference>
<keyword evidence="21" id="KW-1185">Reference proteome</keyword>
<keyword evidence="10" id="KW-0862">Zinc</keyword>
<reference evidence="20" key="1">
    <citation type="submission" date="2021-08" db="EMBL/GenBank/DDBJ databases">
        <title>WGS assembly of Ceratopteris richardii.</title>
        <authorList>
            <person name="Marchant D.B."/>
            <person name="Chen G."/>
            <person name="Jenkins J."/>
            <person name="Shu S."/>
            <person name="Leebens-Mack J."/>
            <person name="Grimwood J."/>
            <person name="Schmutz J."/>
            <person name="Soltis P."/>
            <person name="Soltis D."/>
            <person name="Chen Z.-H."/>
        </authorList>
    </citation>
    <scope>NUCLEOTIDE SEQUENCE</scope>
    <source>
        <strain evidence="20">Whitten #5841</strain>
        <tissue evidence="20">Leaf</tissue>
    </source>
</reference>
<comment type="similarity">
    <text evidence="3">Belongs to the pex2/pex10/pex12 family.</text>
</comment>
<dbReference type="InterPro" id="IPR025654">
    <property type="entry name" value="PEX2/10"/>
</dbReference>
<dbReference type="Proteomes" id="UP000825935">
    <property type="component" value="Chromosome 24"/>
</dbReference>
<dbReference type="Gene3D" id="3.30.40.10">
    <property type="entry name" value="Zinc/RING finger domain, C3HC4 (zinc finger)"/>
    <property type="match status" value="1"/>
</dbReference>
<evidence type="ECO:0000256" key="5">
    <source>
        <dbReference type="ARBA" id="ARBA00022679"/>
    </source>
</evidence>
<evidence type="ECO:0000256" key="18">
    <source>
        <dbReference type="PROSITE-ProRule" id="PRU00175"/>
    </source>
</evidence>
<dbReference type="PROSITE" id="PS50089">
    <property type="entry name" value="ZF_RING_2"/>
    <property type="match status" value="1"/>
</dbReference>
<dbReference type="Pfam" id="PF04757">
    <property type="entry name" value="Pex2_Pex12"/>
    <property type="match status" value="1"/>
</dbReference>
<evidence type="ECO:0000256" key="2">
    <source>
        <dbReference type="ARBA" id="ARBA00004906"/>
    </source>
</evidence>
<evidence type="ECO:0000256" key="11">
    <source>
        <dbReference type="ARBA" id="ARBA00022927"/>
    </source>
</evidence>
<evidence type="ECO:0000256" key="8">
    <source>
        <dbReference type="ARBA" id="ARBA00022771"/>
    </source>
</evidence>
<keyword evidence="12" id="KW-1133">Transmembrane helix</keyword>
<evidence type="ECO:0000256" key="12">
    <source>
        <dbReference type="ARBA" id="ARBA00022989"/>
    </source>
</evidence>
<evidence type="ECO:0000256" key="4">
    <source>
        <dbReference type="ARBA" id="ARBA00022448"/>
    </source>
</evidence>
<keyword evidence="6" id="KW-0812">Transmembrane</keyword>
<dbReference type="InterPro" id="IPR001841">
    <property type="entry name" value="Znf_RING"/>
</dbReference>
<dbReference type="EC" id="2.3.2.36" evidence="17"/>
<keyword evidence="13" id="KW-0472">Membrane</keyword>
<dbReference type="InterPro" id="IPR045859">
    <property type="entry name" value="RING-HC_PEX2"/>
</dbReference>
<evidence type="ECO:0000256" key="3">
    <source>
        <dbReference type="ARBA" id="ARBA00008704"/>
    </source>
</evidence>
<evidence type="ECO:0000256" key="15">
    <source>
        <dbReference type="ARBA" id="ARBA00032511"/>
    </source>
</evidence>
<feature type="domain" description="RING-type" evidence="19">
    <location>
        <begin position="265"/>
        <end position="307"/>
    </location>
</feature>
<dbReference type="EMBL" id="CM035429">
    <property type="protein sequence ID" value="KAH7299867.1"/>
    <property type="molecule type" value="Genomic_DNA"/>
</dbReference>
<dbReference type="GO" id="GO:0061630">
    <property type="term" value="F:ubiquitin protein ligase activity"/>
    <property type="evidence" value="ECO:0007669"/>
    <property type="project" value="UniProtKB-EC"/>
</dbReference>
<dbReference type="PANTHER" id="PTHR48178">
    <property type="entry name" value="PEROXISOME BIOGENESIS FACTOR 2"/>
    <property type="match status" value="1"/>
</dbReference>
<evidence type="ECO:0000313" key="21">
    <source>
        <dbReference type="Proteomes" id="UP000825935"/>
    </source>
</evidence>
<dbReference type="GO" id="GO:0008270">
    <property type="term" value="F:zinc ion binding"/>
    <property type="evidence" value="ECO:0007669"/>
    <property type="project" value="UniProtKB-KW"/>
</dbReference>
<name>A0A8T2RW81_CERRI</name>
<dbReference type="OMA" id="ANEIGHN"/>
<dbReference type="AlphaFoldDB" id="A0A8T2RW81"/>
<keyword evidence="9" id="KW-0833">Ubl conjugation pathway</keyword>
<comment type="catalytic activity">
    <reaction evidence="16">
        <text>[E2 ubiquitin-conjugating enzyme]-S-ubiquitinyl-L-cysteine + [acceptor protein]-L-cysteine = [E2 ubiquitin-conjugating enzyme]-L-cysteine + [acceptor protein]-S-ubiquitinyl-L-cysteine.</text>
        <dbReference type="EC" id="2.3.2.36"/>
    </reaction>
</comment>
<gene>
    <name evidence="20" type="ORF">KP509_24G034300</name>
</gene>
<evidence type="ECO:0000256" key="14">
    <source>
        <dbReference type="ARBA" id="ARBA00023140"/>
    </source>
</evidence>
<dbReference type="SUPFAM" id="SSF57850">
    <property type="entry name" value="RING/U-box"/>
    <property type="match status" value="1"/>
</dbReference>
<keyword evidence="4" id="KW-0813">Transport</keyword>
<proteinExistence type="inferred from homology"/>
<dbReference type="CDD" id="cd16526">
    <property type="entry name" value="RING-HC_PEX2"/>
    <property type="match status" value="1"/>
</dbReference>